<dbReference type="Pfam" id="PF00593">
    <property type="entry name" value="TonB_dep_Rec_b-barrel"/>
    <property type="match status" value="1"/>
</dbReference>
<dbReference type="Gene3D" id="2.40.170.20">
    <property type="entry name" value="TonB-dependent receptor, beta-barrel domain"/>
    <property type="match status" value="1"/>
</dbReference>
<feature type="signal peptide" evidence="13">
    <location>
        <begin position="1"/>
        <end position="31"/>
    </location>
</feature>
<sequence>MPTPEPCNAALPLSRLLTAVVALALASPVLAQSPQDDPAQPPSATTLDAVEVTAQRRVENIQDVPVSITAVSGEKLDVFGSGGGDIRFLSGRVPSLNIESSYGRAFPRFYIRGLGNTDFDLNASQPVSLVYDEVVQESPLLKGFPVFDLERVEVLRGPQGTLFGRNTPAGVVKFESAKPSQEANGYAQVSVGNDGMFNFEGAYGAPLTDRWSARASALYQRREDWVDNAFDGPNDGFEGYDESAARVQFLYEGDGFEGLFNLHKRHMNGTARLFRANIIAPGSNNLVPGFDRDVVTNDGVNFSDLETWGGSARLRWDLDRVTLHSITGYESAESLNRGDIDGGYGAAFLPDSGPGFIPFPSESADGLPDHRQITQEFRVESNEWGRFDWQAGLFWFDEDITIDSFNYDTLAGGVRNGWAQQTQRNKAWAVFASGDFDLTERFKLRGGVRYTDDEKDFSARIIEGAFGAPPAGPFPVRTDASDVSWDLSGVFAMNDDVNFYGRVAKGFRAPSIQARLLFQAVPQPSVADSEEALSFEAGVKADLWDRRARIGFNVFRYDVDDQQIIAVGGARNEAILLNADKTRGQGFELDLEAYLTDSLLVTFGSSYNDTEIDDPDLAVAPCGGGCTVLDPASPDPDRPGTVLIDGNPLPQAPEWVHTLTARYGVPVGEGEFFVYTDWAYRSAVNFFLYESVEFRSKSLLEGGLRVGYNWNYGDYEVALFGRNITDTTRVVGAIDFNNLTGFLNEPRTYGVEFTARF</sequence>
<name>A0ABV4HNB8_9GAMM</name>
<evidence type="ECO:0000256" key="8">
    <source>
        <dbReference type="ARBA" id="ARBA00023077"/>
    </source>
</evidence>
<dbReference type="Proteomes" id="UP001566331">
    <property type="component" value="Unassembled WGS sequence"/>
</dbReference>
<comment type="similarity">
    <text evidence="11 12">Belongs to the TonB-dependent receptor family.</text>
</comment>
<keyword evidence="2 11" id="KW-0813">Transport</keyword>
<dbReference type="InterPro" id="IPR039426">
    <property type="entry name" value="TonB-dep_rcpt-like"/>
</dbReference>
<gene>
    <name evidence="16" type="ORF">AB6713_06240</name>
</gene>
<evidence type="ECO:0000256" key="7">
    <source>
        <dbReference type="ARBA" id="ARBA00023065"/>
    </source>
</evidence>
<dbReference type="SUPFAM" id="SSF56935">
    <property type="entry name" value="Porins"/>
    <property type="match status" value="1"/>
</dbReference>
<proteinExistence type="inferred from homology"/>
<evidence type="ECO:0000256" key="10">
    <source>
        <dbReference type="ARBA" id="ARBA00023237"/>
    </source>
</evidence>
<evidence type="ECO:0000256" key="5">
    <source>
        <dbReference type="ARBA" id="ARBA00022692"/>
    </source>
</evidence>
<comment type="subcellular location">
    <subcellularLocation>
        <location evidence="1 11">Cell outer membrane</location>
        <topology evidence="1 11">Multi-pass membrane protein</topology>
    </subcellularLocation>
</comment>
<keyword evidence="8 12" id="KW-0798">TonB box</keyword>
<keyword evidence="9 11" id="KW-0472">Membrane</keyword>
<evidence type="ECO:0000256" key="2">
    <source>
        <dbReference type="ARBA" id="ARBA00022448"/>
    </source>
</evidence>
<dbReference type="PANTHER" id="PTHR32552:SF81">
    <property type="entry name" value="TONB-DEPENDENT OUTER MEMBRANE RECEPTOR"/>
    <property type="match status" value="1"/>
</dbReference>
<keyword evidence="5 11" id="KW-0812">Transmembrane</keyword>
<keyword evidence="17" id="KW-1185">Reference proteome</keyword>
<feature type="domain" description="TonB-dependent receptor plug" evidence="15">
    <location>
        <begin position="61"/>
        <end position="171"/>
    </location>
</feature>
<evidence type="ECO:0000256" key="6">
    <source>
        <dbReference type="ARBA" id="ARBA00023004"/>
    </source>
</evidence>
<protein>
    <submittedName>
        <fullName evidence="16">TonB-dependent receptor</fullName>
    </submittedName>
</protein>
<feature type="chain" id="PRO_5046987284" evidence="13">
    <location>
        <begin position="32"/>
        <end position="757"/>
    </location>
</feature>
<evidence type="ECO:0000256" key="11">
    <source>
        <dbReference type="PROSITE-ProRule" id="PRU01360"/>
    </source>
</evidence>
<dbReference type="EMBL" id="JBFWIC010000006">
    <property type="protein sequence ID" value="MEZ0474217.1"/>
    <property type="molecule type" value="Genomic_DNA"/>
</dbReference>
<evidence type="ECO:0000313" key="16">
    <source>
        <dbReference type="EMBL" id="MEZ0474217.1"/>
    </source>
</evidence>
<evidence type="ECO:0000256" key="1">
    <source>
        <dbReference type="ARBA" id="ARBA00004571"/>
    </source>
</evidence>
<reference evidence="16 17" key="1">
    <citation type="submission" date="2024-07" db="EMBL/GenBank/DDBJ databases">
        <title>Luteimonas salilacus sp. nov., isolated from the shore soil of Salt Lake in Tibet of China.</title>
        <authorList>
            <person name="Zhang X."/>
            <person name="Li A."/>
        </authorList>
    </citation>
    <scope>NUCLEOTIDE SEQUENCE [LARGE SCALE GENOMIC DNA]</scope>
    <source>
        <strain evidence="16 17">B3-2-R+30</strain>
    </source>
</reference>
<keyword evidence="16" id="KW-0675">Receptor</keyword>
<dbReference type="RefSeq" id="WP_370562001.1">
    <property type="nucleotide sequence ID" value="NZ_JBFWIB010000001.1"/>
</dbReference>
<organism evidence="16 17">
    <name type="scientific">Luteimonas salinilitoris</name>
    <dbReference type="NCBI Taxonomy" id="3237697"/>
    <lineage>
        <taxon>Bacteria</taxon>
        <taxon>Pseudomonadati</taxon>
        <taxon>Pseudomonadota</taxon>
        <taxon>Gammaproteobacteria</taxon>
        <taxon>Lysobacterales</taxon>
        <taxon>Lysobacteraceae</taxon>
        <taxon>Luteimonas</taxon>
    </lineage>
</organism>
<accession>A0ABV4HNB8</accession>
<dbReference type="PROSITE" id="PS52016">
    <property type="entry name" value="TONB_DEPENDENT_REC_3"/>
    <property type="match status" value="1"/>
</dbReference>
<evidence type="ECO:0000256" key="9">
    <source>
        <dbReference type="ARBA" id="ARBA00023136"/>
    </source>
</evidence>
<keyword evidence="4" id="KW-0410">Iron transport</keyword>
<dbReference type="Pfam" id="PF07715">
    <property type="entry name" value="Plug"/>
    <property type="match status" value="1"/>
</dbReference>
<evidence type="ECO:0000259" key="14">
    <source>
        <dbReference type="Pfam" id="PF00593"/>
    </source>
</evidence>
<evidence type="ECO:0000256" key="13">
    <source>
        <dbReference type="SAM" id="SignalP"/>
    </source>
</evidence>
<dbReference type="InterPro" id="IPR036942">
    <property type="entry name" value="Beta-barrel_TonB_sf"/>
</dbReference>
<keyword evidence="6" id="KW-0408">Iron</keyword>
<feature type="domain" description="TonB-dependent receptor-like beta-barrel" evidence="14">
    <location>
        <begin position="289"/>
        <end position="724"/>
    </location>
</feature>
<keyword evidence="13" id="KW-0732">Signal</keyword>
<evidence type="ECO:0000259" key="15">
    <source>
        <dbReference type="Pfam" id="PF07715"/>
    </source>
</evidence>
<comment type="caution">
    <text evidence="16">The sequence shown here is derived from an EMBL/GenBank/DDBJ whole genome shotgun (WGS) entry which is preliminary data.</text>
</comment>
<keyword evidence="3 11" id="KW-1134">Transmembrane beta strand</keyword>
<keyword evidence="10 11" id="KW-0998">Cell outer membrane</keyword>
<dbReference type="InterPro" id="IPR012910">
    <property type="entry name" value="Plug_dom"/>
</dbReference>
<evidence type="ECO:0000313" key="17">
    <source>
        <dbReference type="Proteomes" id="UP001566331"/>
    </source>
</evidence>
<evidence type="ECO:0000256" key="3">
    <source>
        <dbReference type="ARBA" id="ARBA00022452"/>
    </source>
</evidence>
<keyword evidence="7" id="KW-0406">Ion transport</keyword>
<dbReference type="InterPro" id="IPR000531">
    <property type="entry name" value="Beta-barrel_TonB"/>
</dbReference>
<evidence type="ECO:0000256" key="4">
    <source>
        <dbReference type="ARBA" id="ARBA00022496"/>
    </source>
</evidence>
<dbReference type="PANTHER" id="PTHR32552">
    <property type="entry name" value="FERRICHROME IRON RECEPTOR-RELATED"/>
    <property type="match status" value="1"/>
</dbReference>
<evidence type="ECO:0000256" key="12">
    <source>
        <dbReference type="RuleBase" id="RU003357"/>
    </source>
</evidence>